<evidence type="ECO:0000256" key="1">
    <source>
        <dbReference type="ARBA" id="ARBA00035644"/>
    </source>
</evidence>
<sequence length="344" mass="38342">MRVTELPEYQSEAMLPATDFAVVDQMLRHEADEHGLDLHEGHGRSTWCETQMGEFGAKKRGDDVLIFARAHRAEWLFSLQETIVYHLAEILPDKARAMRWSSLADAGKIPPYFSFARVGQAQRIAQDFIRLRLHAPNLARLATEDSIHFRLVLPPEGDSTPEWPRIAENGQTVWPSGAKALHRPAYTVRHIDLEAGWLDTDIFVHDGGRVTEWARANPEGRRIGLSGPGGGGIPAAAQLILAGDETAYPALARMMQLRPDATGQVYLLGTRDDYPLPPHAGLQVIHLPKDEAQLGRILAEKPPTAETYLWMASEKTKITALRKLILNELGHDKARTHLAGYWTA</sequence>
<dbReference type="GO" id="GO:0016491">
    <property type="term" value="F:oxidoreductase activity"/>
    <property type="evidence" value="ECO:0007669"/>
    <property type="project" value="InterPro"/>
</dbReference>
<evidence type="ECO:0000259" key="2">
    <source>
        <dbReference type="PROSITE" id="PS51384"/>
    </source>
</evidence>
<proteinExistence type="inferred from homology"/>
<name>A0A6L6IU00_9RHOB</name>
<dbReference type="InterPro" id="IPR013113">
    <property type="entry name" value="SIP_FAD-bd"/>
</dbReference>
<dbReference type="EMBL" id="WMII01000002">
    <property type="protein sequence ID" value="MTH63118.1"/>
    <property type="molecule type" value="Genomic_DNA"/>
</dbReference>
<dbReference type="Gene3D" id="3.40.50.80">
    <property type="entry name" value="Nucleotide-binding domain of ferredoxin-NADP reductase (FNR) module"/>
    <property type="match status" value="1"/>
</dbReference>
<protein>
    <submittedName>
        <fullName evidence="3">Siderophore-interacting protein</fullName>
    </submittedName>
</protein>
<dbReference type="RefSeq" id="WP_155043064.1">
    <property type="nucleotide sequence ID" value="NZ_WMIH01000017.1"/>
</dbReference>
<feature type="domain" description="FAD-binding FR-type" evidence="2">
    <location>
        <begin position="111"/>
        <end position="235"/>
    </location>
</feature>
<accession>A0A6L6IU00</accession>
<dbReference type="InterPro" id="IPR007037">
    <property type="entry name" value="SIP_rossman_dom"/>
</dbReference>
<evidence type="ECO:0000313" key="3">
    <source>
        <dbReference type="EMBL" id="MTH63118.1"/>
    </source>
</evidence>
<dbReference type="InterPro" id="IPR039261">
    <property type="entry name" value="FNR_nucleotide-bd"/>
</dbReference>
<dbReference type="PANTHER" id="PTHR30157:SF0">
    <property type="entry name" value="NADPH-DEPENDENT FERRIC-CHELATE REDUCTASE"/>
    <property type="match status" value="1"/>
</dbReference>
<dbReference type="Pfam" id="PF08021">
    <property type="entry name" value="FAD_binding_9"/>
    <property type="match status" value="1"/>
</dbReference>
<dbReference type="PROSITE" id="PS51384">
    <property type="entry name" value="FAD_FR"/>
    <property type="match status" value="1"/>
</dbReference>
<organism evidence="3 4">
    <name type="scientific">Paracoccus shanxieyensis</name>
    <dbReference type="NCBI Taxonomy" id="2675752"/>
    <lineage>
        <taxon>Bacteria</taxon>
        <taxon>Pseudomonadati</taxon>
        <taxon>Pseudomonadota</taxon>
        <taxon>Alphaproteobacteria</taxon>
        <taxon>Rhodobacterales</taxon>
        <taxon>Paracoccaceae</taxon>
        <taxon>Paracoccus</taxon>
    </lineage>
</organism>
<dbReference type="InterPro" id="IPR039374">
    <property type="entry name" value="SIP_fam"/>
</dbReference>
<keyword evidence="4" id="KW-1185">Reference proteome</keyword>
<dbReference type="CDD" id="cd06193">
    <property type="entry name" value="siderophore_interacting"/>
    <property type="match status" value="1"/>
</dbReference>
<dbReference type="Pfam" id="PF04954">
    <property type="entry name" value="SIP"/>
    <property type="match status" value="1"/>
</dbReference>
<dbReference type="Proteomes" id="UP000478740">
    <property type="component" value="Unassembled WGS sequence"/>
</dbReference>
<dbReference type="InterPro" id="IPR017938">
    <property type="entry name" value="Riboflavin_synthase-like_b-brl"/>
</dbReference>
<dbReference type="PANTHER" id="PTHR30157">
    <property type="entry name" value="FERRIC REDUCTASE, NADPH-DEPENDENT"/>
    <property type="match status" value="1"/>
</dbReference>
<evidence type="ECO:0000313" key="4">
    <source>
        <dbReference type="Proteomes" id="UP000478740"/>
    </source>
</evidence>
<dbReference type="AlphaFoldDB" id="A0A6L6IU00"/>
<comment type="caution">
    <text evidence="3">The sequence shown here is derived from an EMBL/GenBank/DDBJ whole genome shotgun (WGS) entry which is preliminary data.</text>
</comment>
<dbReference type="SUPFAM" id="SSF63380">
    <property type="entry name" value="Riboflavin synthase domain-like"/>
    <property type="match status" value="1"/>
</dbReference>
<dbReference type="Gene3D" id="2.40.30.10">
    <property type="entry name" value="Translation factors"/>
    <property type="match status" value="1"/>
</dbReference>
<dbReference type="InterPro" id="IPR017927">
    <property type="entry name" value="FAD-bd_FR_type"/>
</dbReference>
<reference evidence="3 4" key="1">
    <citation type="submission" date="2019-11" db="EMBL/GenBank/DDBJ databases">
        <authorList>
            <person name="Dong K."/>
        </authorList>
    </citation>
    <scope>NUCLEOTIDE SEQUENCE [LARGE SCALE GENOMIC DNA]</scope>
    <source>
        <strain evidence="3 4">DK608</strain>
    </source>
</reference>
<gene>
    <name evidence="3" type="ORF">GL284_02410</name>
</gene>
<comment type="similarity">
    <text evidence="1">Belongs to the SIP oxidoreductase family.</text>
</comment>